<evidence type="ECO:0000256" key="3">
    <source>
        <dbReference type="ARBA" id="ARBA00022722"/>
    </source>
</evidence>
<dbReference type="InterPro" id="IPR002716">
    <property type="entry name" value="PIN_dom"/>
</dbReference>
<dbReference type="AlphaFoldDB" id="A0A5R8K9Z6"/>
<comment type="function">
    <text evidence="8">Toxic component of a toxin-antitoxin (TA) system. An RNase.</text>
</comment>
<sequence length="132" mass="14853">MPAMLIHLDTNLLIDLVTTGSPHIALIRQWLSENKQLGTSSIAWSEFCNGPHSKAQKDAVFAILERRIEDFTWQQAEEASRLFHRSGRRRGSHADCMIAATAISLNLPLATRNITDFRRFTPFGLNLLPIPS</sequence>
<dbReference type="GO" id="GO:0016787">
    <property type="term" value="F:hydrolase activity"/>
    <property type="evidence" value="ECO:0007669"/>
    <property type="project" value="UniProtKB-KW"/>
</dbReference>
<keyword evidence="8" id="KW-0800">Toxin</keyword>
<evidence type="ECO:0000256" key="1">
    <source>
        <dbReference type="ARBA" id="ARBA00001946"/>
    </source>
</evidence>
<dbReference type="InterPro" id="IPR029060">
    <property type="entry name" value="PIN-like_dom_sf"/>
</dbReference>
<dbReference type="InterPro" id="IPR050556">
    <property type="entry name" value="Type_II_TA_system_RNase"/>
</dbReference>
<proteinExistence type="inferred from homology"/>
<evidence type="ECO:0000256" key="8">
    <source>
        <dbReference type="HAMAP-Rule" id="MF_00265"/>
    </source>
</evidence>
<dbReference type="GO" id="GO:0000287">
    <property type="term" value="F:magnesium ion binding"/>
    <property type="evidence" value="ECO:0007669"/>
    <property type="project" value="UniProtKB-UniRule"/>
</dbReference>
<name>A0A5R8K9Z6_9BACT</name>
<dbReference type="GO" id="GO:0090729">
    <property type="term" value="F:toxin activity"/>
    <property type="evidence" value="ECO:0007669"/>
    <property type="project" value="UniProtKB-KW"/>
</dbReference>
<organism evidence="10 11">
    <name type="scientific">Phragmitibacter flavus</name>
    <dbReference type="NCBI Taxonomy" id="2576071"/>
    <lineage>
        <taxon>Bacteria</taxon>
        <taxon>Pseudomonadati</taxon>
        <taxon>Verrucomicrobiota</taxon>
        <taxon>Verrucomicrobiia</taxon>
        <taxon>Verrucomicrobiales</taxon>
        <taxon>Verrucomicrobiaceae</taxon>
        <taxon>Phragmitibacter</taxon>
    </lineage>
</organism>
<comment type="similarity">
    <text evidence="7 8">Belongs to the PINc/VapC protein family.</text>
</comment>
<evidence type="ECO:0000256" key="7">
    <source>
        <dbReference type="ARBA" id="ARBA00038093"/>
    </source>
</evidence>
<protein>
    <recommendedName>
        <fullName evidence="8">Ribonuclease VapC</fullName>
        <shortName evidence="8">RNase VapC</shortName>
        <ecNumber evidence="8">3.1.-.-</ecNumber>
    </recommendedName>
    <alternativeName>
        <fullName evidence="8">Toxin VapC</fullName>
    </alternativeName>
</protein>
<dbReference type="SUPFAM" id="SSF88723">
    <property type="entry name" value="PIN domain-like"/>
    <property type="match status" value="1"/>
</dbReference>
<comment type="cofactor">
    <cofactor evidence="1 8">
        <name>Mg(2+)</name>
        <dbReference type="ChEBI" id="CHEBI:18420"/>
    </cofactor>
</comment>
<dbReference type="InterPro" id="IPR022907">
    <property type="entry name" value="VapC_family"/>
</dbReference>
<dbReference type="EC" id="3.1.-.-" evidence="8"/>
<keyword evidence="6 8" id="KW-0460">Magnesium</keyword>
<keyword evidence="11" id="KW-1185">Reference proteome</keyword>
<dbReference type="GO" id="GO:0004540">
    <property type="term" value="F:RNA nuclease activity"/>
    <property type="evidence" value="ECO:0007669"/>
    <property type="project" value="InterPro"/>
</dbReference>
<feature type="binding site" evidence="8">
    <location>
        <position position="95"/>
    </location>
    <ligand>
        <name>Mg(2+)</name>
        <dbReference type="ChEBI" id="CHEBI:18420"/>
    </ligand>
</feature>
<reference evidence="10 11" key="1">
    <citation type="submission" date="2019-05" db="EMBL/GenBank/DDBJ databases">
        <title>Verrucobacter flavum gen. nov., sp. nov. a new member of the family Verrucomicrobiaceae.</title>
        <authorList>
            <person name="Szuroczki S."/>
            <person name="Abbaszade G."/>
            <person name="Szabo A."/>
            <person name="Felfoldi T."/>
            <person name="Schumann P."/>
            <person name="Boka K."/>
            <person name="Keki Z."/>
            <person name="Toumi M."/>
            <person name="Toth E."/>
        </authorList>
    </citation>
    <scope>NUCLEOTIDE SEQUENCE [LARGE SCALE GENOMIC DNA]</scope>
    <source>
        <strain evidence="10 11">MG-N-17</strain>
    </source>
</reference>
<evidence type="ECO:0000313" key="10">
    <source>
        <dbReference type="EMBL" id="TLD69143.1"/>
    </source>
</evidence>
<keyword evidence="3 8" id="KW-0540">Nuclease</keyword>
<evidence type="ECO:0000256" key="5">
    <source>
        <dbReference type="ARBA" id="ARBA00022801"/>
    </source>
</evidence>
<dbReference type="EMBL" id="VAUV01000015">
    <property type="protein sequence ID" value="TLD69143.1"/>
    <property type="molecule type" value="Genomic_DNA"/>
</dbReference>
<evidence type="ECO:0000256" key="4">
    <source>
        <dbReference type="ARBA" id="ARBA00022723"/>
    </source>
</evidence>
<accession>A0A5R8K9Z6</accession>
<dbReference type="Pfam" id="PF01850">
    <property type="entry name" value="PIN"/>
    <property type="match status" value="1"/>
</dbReference>
<evidence type="ECO:0000313" key="11">
    <source>
        <dbReference type="Proteomes" id="UP000306196"/>
    </source>
</evidence>
<keyword evidence="4 8" id="KW-0479">Metal-binding</keyword>
<gene>
    <name evidence="8" type="primary">vapC</name>
    <name evidence="10" type="ORF">FEM03_18765</name>
</gene>
<dbReference type="PANTHER" id="PTHR33653:SF1">
    <property type="entry name" value="RIBONUCLEASE VAPC2"/>
    <property type="match status" value="1"/>
</dbReference>
<evidence type="ECO:0000256" key="2">
    <source>
        <dbReference type="ARBA" id="ARBA00022649"/>
    </source>
</evidence>
<comment type="caution">
    <text evidence="10">The sequence shown here is derived from an EMBL/GenBank/DDBJ whole genome shotgun (WGS) entry which is preliminary data.</text>
</comment>
<keyword evidence="2 8" id="KW-1277">Toxin-antitoxin system</keyword>
<feature type="binding site" evidence="8">
    <location>
        <position position="9"/>
    </location>
    <ligand>
        <name>Mg(2+)</name>
        <dbReference type="ChEBI" id="CHEBI:18420"/>
    </ligand>
</feature>
<evidence type="ECO:0000256" key="6">
    <source>
        <dbReference type="ARBA" id="ARBA00022842"/>
    </source>
</evidence>
<dbReference type="Proteomes" id="UP000306196">
    <property type="component" value="Unassembled WGS sequence"/>
</dbReference>
<feature type="domain" description="PIN" evidence="9">
    <location>
        <begin position="8"/>
        <end position="119"/>
    </location>
</feature>
<dbReference type="HAMAP" id="MF_00265">
    <property type="entry name" value="VapC_Nob1"/>
    <property type="match status" value="1"/>
</dbReference>
<dbReference type="Gene3D" id="3.40.50.1010">
    <property type="entry name" value="5'-nuclease"/>
    <property type="match status" value="1"/>
</dbReference>
<evidence type="ECO:0000259" key="9">
    <source>
        <dbReference type="Pfam" id="PF01850"/>
    </source>
</evidence>
<keyword evidence="5 8" id="KW-0378">Hydrolase</keyword>
<dbReference type="PANTHER" id="PTHR33653">
    <property type="entry name" value="RIBONUCLEASE VAPC2"/>
    <property type="match status" value="1"/>
</dbReference>